<dbReference type="InterPro" id="IPR018060">
    <property type="entry name" value="HTH_AraC"/>
</dbReference>
<dbReference type="InterPro" id="IPR009057">
    <property type="entry name" value="Homeodomain-like_sf"/>
</dbReference>
<evidence type="ECO:0000256" key="1">
    <source>
        <dbReference type="ARBA" id="ARBA00023015"/>
    </source>
</evidence>
<dbReference type="InterPro" id="IPR032783">
    <property type="entry name" value="AraC_lig"/>
</dbReference>
<evidence type="ECO:0000313" key="7">
    <source>
        <dbReference type="Proteomes" id="UP001500192"/>
    </source>
</evidence>
<dbReference type="Pfam" id="PF12833">
    <property type="entry name" value="HTH_18"/>
    <property type="match status" value="1"/>
</dbReference>
<keyword evidence="7" id="KW-1185">Reference proteome</keyword>
<dbReference type="PROSITE" id="PS01124">
    <property type="entry name" value="HTH_ARAC_FAMILY_2"/>
    <property type="match status" value="1"/>
</dbReference>
<dbReference type="SMART" id="SM00342">
    <property type="entry name" value="HTH_ARAC"/>
    <property type="match status" value="1"/>
</dbReference>
<dbReference type="SUPFAM" id="SSF46689">
    <property type="entry name" value="Homeodomain-like"/>
    <property type="match status" value="2"/>
</dbReference>
<dbReference type="InterPro" id="IPR050204">
    <property type="entry name" value="AraC_XylS_family_regulators"/>
</dbReference>
<dbReference type="EMBL" id="BAABIB010000120">
    <property type="protein sequence ID" value="GAA4661296.1"/>
    <property type="molecule type" value="Genomic_DNA"/>
</dbReference>
<reference evidence="7" key="1">
    <citation type="journal article" date="2019" name="Int. J. Syst. Evol. Microbiol.">
        <title>The Global Catalogue of Microorganisms (GCM) 10K type strain sequencing project: providing services to taxonomists for standard genome sequencing and annotation.</title>
        <authorList>
            <consortium name="The Broad Institute Genomics Platform"/>
            <consortium name="The Broad Institute Genome Sequencing Center for Infectious Disease"/>
            <person name="Wu L."/>
            <person name="Ma J."/>
        </authorList>
    </citation>
    <scope>NUCLEOTIDE SEQUENCE [LARGE SCALE GENOMIC DNA]</scope>
    <source>
        <strain evidence="7">JCM 18054</strain>
    </source>
</reference>
<proteinExistence type="predicted"/>
<evidence type="ECO:0000256" key="4">
    <source>
        <dbReference type="SAM" id="MobiDB-lite"/>
    </source>
</evidence>
<accession>A0ABP8VFW2</accession>
<organism evidence="6 7">
    <name type="scientific">Amycolatopsis dongchuanensis</name>
    <dbReference type="NCBI Taxonomy" id="1070866"/>
    <lineage>
        <taxon>Bacteria</taxon>
        <taxon>Bacillati</taxon>
        <taxon>Actinomycetota</taxon>
        <taxon>Actinomycetes</taxon>
        <taxon>Pseudonocardiales</taxon>
        <taxon>Pseudonocardiaceae</taxon>
        <taxon>Amycolatopsis</taxon>
    </lineage>
</organism>
<sequence>MTVSAAKLDKQSVIVQISFAFVYALRVDILADDLAQARARGAVFSVLGRRAPWGLEFGGRRPLTAHLLLQGEALLESPDLPPAPLRAKDVALVRRGAAYRLVSHPGAAAEPIAEARHRGSDAGATDATILCGAYVLEGTVGEALLDALPRVVVIPGAQLTPAHATAIELLAAEAAAGGLGQQTLLDRLLDVNLVHTLRAWWSQPGAEPPAWYRAAADHRLRPVLEAMHADPAQHWDVPALAHVAGMSRAAFSARFTAAVGQSPARYLTTLRMQRAKDALIRTDAPLSRIAADAGYRNEYAFATAFRRRYGLPPGRWRAAVARSADGRSDLSLIPGPGEDRAGAGRHGDGQLRT</sequence>
<dbReference type="Proteomes" id="UP001500192">
    <property type="component" value="Unassembled WGS sequence"/>
</dbReference>
<name>A0ABP8VFW2_9PSEU</name>
<evidence type="ECO:0000313" key="6">
    <source>
        <dbReference type="EMBL" id="GAA4661296.1"/>
    </source>
</evidence>
<gene>
    <name evidence="6" type="ORF">GCM10023214_61910</name>
</gene>
<feature type="region of interest" description="Disordered" evidence="4">
    <location>
        <begin position="327"/>
        <end position="353"/>
    </location>
</feature>
<dbReference type="Pfam" id="PF12852">
    <property type="entry name" value="Cupin_6"/>
    <property type="match status" value="1"/>
</dbReference>
<keyword evidence="2" id="KW-0238">DNA-binding</keyword>
<evidence type="ECO:0000256" key="3">
    <source>
        <dbReference type="ARBA" id="ARBA00023163"/>
    </source>
</evidence>
<feature type="compositionally biased region" description="Basic and acidic residues" evidence="4">
    <location>
        <begin position="337"/>
        <end position="353"/>
    </location>
</feature>
<dbReference type="InterPro" id="IPR018062">
    <property type="entry name" value="HTH_AraC-typ_CS"/>
</dbReference>
<dbReference type="Gene3D" id="1.10.10.60">
    <property type="entry name" value="Homeodomain-like"/>
    <property type="match status" value="1"/>
</dbReference>
<evidence type="ECO:0000256" key="2">
    <source>
        <dbReference type="ARBA" id="ARBA00023125"/>
    </source>
</evidence>
<protein>
    <submittedName>
        <fullName evidence="6">AraC family transcriptional regulator</fullName>
    </submittedName>
</protein>
<keyword evidence="3" id="KW-0804">Transcription</keyword>
<dbReference type="PANTHER" id="PTHR46796:SF13">
    <property type="entry name" value="HTH-TYPE TRANSCRIPTIONAL ACTIVATOR RHAS"/>
    <property type="match status" value="1"/>
</dbReference>
<dbReference type="PROSITE" id="PS00041">
    <property type="entry name" value="HTH_ARAC_FAMILY_1"/>
    <property type="match status" value="1"/>
</dbReference>
<dbReference type="PANTHER" id="PTHR46796">
    <property type="entry name" value="HTH-TYPE TRANSCRIPTIONAL ACTIVATOR RHAS-RELATED"/>
    <property type="match status" value="1"/>
</dbReference>
<comment type="caution">
    <text evidence="6">The sequence shown here is derived from an EMBL/GenBank/DDBJ whole genome shotgun (WGS) entry which is preliminary data.</text>
</comment>
<keyword evidence="1" id="KW-0805">Transcription regulation</keyword>
<evidence type="ECO:0000259" key="5">
    <source>
        <dbReference type="PROSITE" id="PS01124"/>
    </source>
</evidence>
<feature type="domain" description="HTH araC/xylS-type" evidence="5">
    <location>
        <begin position="221"/>
        <end position="319"/>
    </location>
</feature>